<evidence type="ECO:0000259" key="8">
    <source>
        <dbReference type="Pfam" id="PF01915"/>
    </source>
</evidence>
<dbReference type="InterPro" id="IPR002772">
    <property type="entry name" value="Glyco_hydro_3_C"/>
</dbReference>
<accession>A0ABD6FGJ9</accession>
<proteinExistence type="inferred from homology"/>
<evidence type="ECO:0000313" key="9">
    <source>
        <dbReference type="EMBL" id="MFO7193132.1"/>
    </source>
</evidence>
<dbReference type="SUPFAM" id="SSF51445">
    <property type="entry name" value="(Trans)glycosidases"/>
    <property type="match status" value="1"/>
</dbReference>
<dbReference type="Pfam" id="PF01915">
    <property type="entry name" value="Glyco_hydro_3_C"/>
    <property type="match status" value="1"/>
</dbReference>
<dbReference type="PANTHER" id="PTHR30480">
    <property type="entry name" value="BETA-HEXOSAMINIDASE-RELATED"/>
    <property type="match status" value="1"/>
</dbReference>
<dbReference type="InterPro" id="IPR050226">
    <property type="entry name" value="NagZ_Beta-hexosaminidase"/>
</dbReference>
<evidence type="ECO:0000256" key="6">
    <source>
        <dbReference type="SAM" id="SignalP"/>
    </source>
</evidence>
<dbReference type="PANTHER" id="PTHR30480:SF13">
    <property type="entry name" value="BETA-HEXOSAMINIDASE"/>
    <property type="match status" value="1"/>
</dbReference>
<dbReference type="InterPro" id="IPR017853">
    <property type="entry name" value="GH"/>
</dbReference>
<evidence type="ECO:0000256" key="5">
    <source>
        <dbReference type="ARBA" id="ARBA00023295"/>
    </source>
</evidence>
<dbReference type="FunFam" id="3.20.20.300:FF:000014">
    <property type="entry name" value="Beta-hexosaminidase, lipoprotein"/>
    <property type="match status" value="1"/>
</dbReference>
<dbReference type="Pfam" id="PF00933">
    <property type="entry name" value="Glyco_hydro_3"/>
    <property type="match status" value="1"/>
</dbReference>
<feature type="signal peptide" evidence="6">
    <location>
        <begin position="1"/>
        <end position="19"/>
    </location>
</feature>
<evidence type="ECO:0000259" key="7">
    <source>
        <dbReference type="Pfam" id="PF00933"/>
    </source>
</evidence>
<dbReference type="GO" id="GO:0004563">
    <property type="term" value="F:beta-N-acetylhexosaminidase activity"/>
    <property type="evidence" value="ECO:0007669"/>
    <property type="project" value="UniProtKB-EC"/>
</dbReference>
<dbReference type="AlphaFoldDB" id="A0ABD6FGJ9"/>
<dbReference type="InterPro" id="IPR001764">
    <property type="entry name" value="Glyco_hydro_3_N"/>
</dbReference>
<dbReference type="Gene3D" id="3.20.20.300">
    <property type="entry name" value="Glycoside hydrolase, family 3, N-terminal domain"/>
    <property type="match status" value="1"/>
</dbReference>
<dbReference type="SUPFAM" id="SSF52279">
    <property type="entry name" value="Beta-D-glucan exohydrolase, C-terminal domain"/>
    <property type="match status" value="1"/>
</dbReference>
<comment type="catalytic activity">
    <reaction evidence="1">
        <text>Hydrolysis of terminal non-reducing N-acetyl-D-hexosamine residues in N-acetyl-beta-D-hexosaminides.</text>
        <dbReference type="EC" id="3.2.1.52"/>
    </reaction>
</comment>
<keyword evidence="5" id="KW-0326">Glycosidase</keyword>
<feature type="domain" description="Glycoside hydrolase family 3 N-terminal" evidence="7">
    <location>
        <begin position="41"/>
        <end position="378"/>
    </location>
</feature>
<feature type="chain" id="PRO_5044775411" description="beta-N-acetylhexosaminidase" evidence="6">
    <location>
        <begin position="20"/>
        <end position="590"/>
    </location>
</feature>
<comment type="similarity">
    <text evidence="2">Belongs to the glycosyl hydrolase 3 family.</text>
</comment>
<feature type="domain" description="Glycoside hydrolase family 3 C-terminal" evidence="8">
    <location>
        <begin position="417"/>
        <end position="590"/>
    </location>
</feature>
<evidence type="ECO:0000256" key="2">
    <source>
        <dbReference type="ARBA" id="ARBA00005336"/>
    </source>
</evidence>
<keyword evidence="4 9" id="KW-0378">Hydrolase</keyword>
<protein>
    <recommendedName>
        <fullName evidence="3">beta-N-acetylhexosaminidase</fullName>
        <ecNumber evidence="3">3.2.1.52</ecNumber>
    </recommendedName>
</protein>
<gene>
    <name evidence="9" type="ORF">DIU77_012895</name>
</gene>
<evidence type="ECO:0000256" key="1">
    <source>
        <dbReference type="ARBA" id="ARBA00001231"/>
    </source>
</evidence>
<sequence length="590" mass="62427">MSAALVAGLAVAAPTGATAAPAGPPKPTPAQRAEATLAGMTLEEKVGQLFVTEVYGGDANTPDQRNVDAYGVATPAEVVQKYHLGGVIYFAWSNPTNDLKQIAELSNGLQRAAVGSGAEVPLLIGTDQEGGLVSRMGPPFTAMPGNMALGAGRKASATRAAAKVIGKELKALGVNQNYAPVADVNVNPLNPVIGVRSFSSDPQLTAELTKAAVQGYEHDAKISATPKHFPGHGDTEVDSHTGIPVIDHTREEWEQLDRPPFEAAVKAGVDTMMTAHIVVPALDPSEDPATLSKPILTGILREELGYDGVVITDSLRMDGVREKYGDEEIPLRALEAGVDQLLMPFDMDLAYNSVLDAVASGRISEERIDQSVRRILELKYAKGLVDDPFVDPGKVGKYVGNPAHQATAKRVTDRTITVITNETKTLPLAKRSRNVLVTGFGAESTANLAKEFTKRRAKATALETGSQPTDAQIAEAVAAAEANDLVVVLTMNASDRKATDPGGKQEQLVKALLATGKPVIVVAVRNPYDIAYFPEAPTYVATYSYSPVVMPSLARVLFGEVSPKGKLPVSIPSAEDPEVTLYPFGHGLKY</sequence>
<name>A0ABD6FGJ9_9PSEU</name>
<reference evidence="9 10" key="1">
    <citation type="journal article" date="2021" name="BMC Genomics">
        <title>Genome-resolved metagenome and metatranscriptome analyses of thermophilic composting reveal key bacterial players and their metabolic interactions.</title>
        <authorList>
            <person name="Braga L.P.P."/>
            <person name="Pereira R.V."/>
            <person name="Martins L.F."/>
            <person name="Moura L.M.S."/>
            <person name="Sanchez F.B."/>
            <person name="Patane J.S.L."/>
            <person name="da Silva A.M."/>
            <person name="Setubal J.C."/>
        </authorList>
    </citation>
    <scope>NUCLEOTIDE SEQUENCE [LARGE SCALE GENOMIC DNA]</scope>
    <source>
        <strain evidence="9">ZC4RG45</strain>
    </source>
</reference>
<dbReference type="EC" id="3.2.1.52" evidence="3"/>
<dbReference type="Proteomes" id="UP000249324">
    <property type="component" value="Unassembled WGS sequence"/>
</dbReference>
<evidence type="ECO:0000313" key="10">
    <source>
        <dbReference type="Proteomes" id="UP000249324"/>
    </source>
</evidence>
<keyword evidence="6" id="KW-0732">Signal</keyword>
<dbReference type="InterPro" id="IPR036962">
    <property type="entry name" value="Glyco_hydro_3_N_sf"/>
</dbReference>
<comment type="caution">
    <text evidence="9">The sequence shown here is derived from an EMBL/GenBank/DDBJ whole genome shotgun (WGS) entry which is preliminary data.</text>
</comment>
<dbReference type="Gene3D" id="3.40.50.1700">
    <property type="entry name" value="Glycoside hydrolase family 3 C-terminal domain"/>
    <property type="match status" value="1"/>
</dbReference>
<dbReference type="InterPro" id="IPR036881">
    <property type="entry name" value="Glyco_hydro_3_C_sf"/>
</dbReference>
<evidence type="ECO:0000256" key="4">
    <source>
        <dbReference type="ARBA" id="ARBA00022801"/>
    </source>
</evidence>
<organism evidence="9 10">
    <name type="scientific">Thermocrispum agreste</name>
    <dbReference type="NCBI Taxonomy" id="37925"/>
    <lineage>
        <taxon>Bacteria</taxon>
        <taxon>Bacillati</taxon>
        <taxon>Actinomycetota</taxon>
        <taxon>Actinomycetes</taxon>
        <taxon>Pseudonocardiales</taxon>
        <taxon>Pseudonocardiaceae</taxon>
        <taxon>Thermocrispum</taxon>
    </lineage>
</organism>
<dbReference type="EMBL" id="QGUI02000169">
    <property type="protein sequence ID" value="MFO7193132.1"/>
    <property type="molecule type" value="Genomic_DNA"/>
</dbReference>
<evidence type="ECO:0000256" key="3">
    <source>
        <dbReference type="ARBA" id="ARBA00012663"/>
    </source>
</evidence>